<dbReference type="FunFam" id="1.10.1410.20:FF:000001">
    <property type="entry name" value="2'-5'-oligoadenylate synthetase 1"/>
    <property type="match status" value="1"/>
</dbReference>
<comment type="caution">
    <text evidence="3">The sequence shown here is derived from an EMBL/GenBank/DDBJ whole genome shotgun (WGS) entry which is preliminary data.</text>
</comment>
<proteinExistence type="predicted"/>
<name>A0A5N3URS3_MUNMU</name>
<sequence>QYALELLTVYAWEQGSSEPEFSTAQGFRTVLELVLKHQDLCIYWKKYYDFENPTIRQYLRGQLAKPRPVILDPADPTGNVAGEEPQRWQLLAREVKVWLRYSCCKNLDGTPVSPWVVPHRCLFMPRGHSGITCNYHGGGPLALFSESVSELYIKLQSLVD</sequence>
<evidence type="ECO:0000313" key="5">
    <source>
        <dbReference type="Proteomes" id="UP000326458"/>
    </source>
</evidence>
<dbReference type="GO" id="GO:0003725">
    <property type="term" value="F:double-stranded RNA binding"/>
    <property type="evidence" value="ECO:0007669"/>
    <property type="project" value="TreeGrafter"/>
</dbReference>
<feature type="domain" description="2'-5'-oligoadenylate synthetase 1" evidence="2">
    <location>
        <begin position="1"/>
        <end position="118"/>
    </location>
</feature>
<accession>A0A5N3URS3</accession>
<dbReference type="Gene3D" id="1.10.1410.20">
    <property type="entry name" value="2'-5'-oligoadenylate synthetase 1, domain 2"/>
    <property type="match status" value="1"/>
</dbReference>
<evidence type="ECO:0000313" key="4">
    <source>
        <dbReference type="EMBL" id="KAB0339468.1"/>
    </source>
</evidence>
<reference evidence="3 5" key="1">
    <citation type="submission" date="2019-06" db="EMBL/GenBank/DDBJ databases">
        <title>Discovery of a novel chromosome fission-fusion reversal in muntjac.</title>
        <authorList>
            <person name="Mudd A.B."/>
            <person name="Bredeson J.V."/>
            <person name="Baum R."/>
            <person name="Hockemeyer D."/>
            <person name="Rokhsar D.S."/>
        </authorList>
    </citation>
    <scope>NUCLEOTIDE SEQUENCE [LARGE SCALE GENOMIC DNA]</scope>
    <source>
        <strain evidence="3">UTSW_UCB_Mm</strain>
        <tissue evidence="3">Fibroblast cell line</tissue>
    </source>
</reference>
<dbReference type="GO" id="GO:0051607">
    <property type="term" value="P:defense response to virus"/>
    <property type="evidence" value="ECO:0007669"/>
    <property type="project" value="TreeGrafter"/>
</dbReference>
<feature type="non-terminal residue" evidence="3">
    <location>
        <position position="1"/>
    </location>
</feature>
<dbReference type="GO" id="GO:0016020">
    <property type="term" value="C:membrane"/>
    <property type="evidence" value="ECO:0007669"/>
    <property type="project" value="TreeGrafter"/>
</dbReference>
<protein>
    <recommendedName>
        <fullName evidence="2">2'-5'-oligoadenylate synthetase 1 domain-containing protein</fullName>
    </recommendedName>
</protein>
<dbReference type="EMBL" id="VCEA01001675">
    <property type="protein sequence ID" value="KAB0339468.1"/>
    <property type="molecule type" value="Genomic_DNA"/>
</dbReference>
<organism evidence="3 5">
    <name type="scientific">Muntiacus muntjak</name>
    <name type="common">Barking deer</name>
    <name type="synonym">Indian muntjac</name>
    <dbReference type="NCBI Taxonomy" id="9888"/>
    <lineage>
        <taxon>Eukaryota</taxon>
        <taxon>Metazoa</taxon>
        <taxon>Chordata</taxon>
        <taxon>Craniata</taxon>
        <taxon>Vertebrata</taxon>
        <taxon>Euteleostomi</taxon>
        <taxon>Mammalia</taxon>
        <taxon>Eutheria</taxon>
        <taxon>Laurasiatheria</taxon>
        <taxon>Artiodactyla</taxon>
        <taxon>Ruminantia</taxon>
        <taxon>Pecora</taxon>
        <taxon>Cervidae</taxon>
        <taxon>Muntiacinae</taxon>
        <taxon>Muntiacus</taxon>
    </lineage>
</organism>
<dbReference type="GO" id="GO:0005829">
    <property type="term" value="C:cytosol"/>
    <property type="evidence" value="ECO:0007669"/>
    <property type="project" value="TreeGrafter"/>
</dbReference>
<dbReference type="PANTHER" id="PTHR11258">
    <property type="entry name" value="2-5 OLIGOADENYLATE SYNTHETASE"/>
    <property type="match status" value="1"/>
</dbReference>
<dbReference type="InterPro" id="IPR006117">
    <property type="entry name" value="2-5OAS_C_CS"/>
</dbReference>
<evidence type="ECO:0000313" key="3">
    <source>
        <dbReference type="EMBL" id="KAB0339466.1"/>
    </source>
</evidence>
<dbReference type="SUPFAM" id="SSF81631">
    <property type="entry name" value="PAP/OAS1 substrate-binding domain"/>
    <property type="match status" value="1"/>
</dbReference>
<dbReference type="AlphaFoldDB" id="A0A5N3URS3"/>
<dbReference type="PROSITE" id="PS00833">
    <property type="entry name" value="25A_SYNTH_2"/>
    <property type="match status" value="1"/>
</dbReference>
<dbReference type="GO" id="GO:0045071">
    <property type="term" value="P:negative regulation of viral genome replication"/>
    <property type="evidence" value="ECO:0007669"/>
    <property type="project" value="TreeGrafter"/>
</dbReference>
<keyword evidence="1" id="KW-0694">RNA-binding</keyword>
<dbReference type="Proteomes" id="UP000326458">
    <property type="component" value="Unassembled WGS sequence"/>
</dbReference>
<dbReference type="Pfam" id="PF10421">
    <property type="entry name" value="OAS1_C"/>
    <property type="match status" value="1"/>
</dbReference>
<evidence type="ECO:0000256" key="1">
    <source>
        <dbReference type="ARBA" id="ARBA00022884"/>
    </source>
</evidence>
<evidence type="ECO:0000259" key="2">
    <source>
        <dbReference type="Pfam" id="PF10421"/>
    </source>
</evidence>
<dbReference type="GO" id="GO:0001730">
    <property type="term" value="F:2'-5'-oligoadenylate synthetase activity"/>
    <property type="evidence" value="ECO:0007669"/>
    <property type="project" value="TreeGrafter"/>
</dbReference>
<gene>
    <name evidence="4" type="ORF">FD754_023887</name>
    <name evidence="3" type="ORF">FD754_023889</name>
</gene>
<dbReference type="PANTHER" id="PTHR11258:SF13">
    <property type="entry name" value="2'-5'-OLIGOADENYLATE SYNTHASE 1"/>
    <property type="match status" value="1"/>
</dbReference>
<dbReference type="EMBL" id="VCEA01001676">
    <property type="protein sequence ID" value="KAB0339466.1"/>
    <property type="molecule type" value="Genomic_DNA"/>
</dbReference>
<keyword evidence="5" id="KW-1185">Reference proteome</keyword>
<dbReference type="GO" id="GO:0005654">
    <property type="term" value="C:nucleoplasm"/>
    <property type="evidence" value="ECO:0007669"/>
    <property type="project" value="TreeGrafter"/>
</dbReference>
<dbReference type="InterPro" id="IPR018952">
    <property type="entry name" value="2-5-oligoAdlate_synth_1_dom2/C"/>
</dbReference>